<dbReference type="Pfam" id="PF02036">
    <property type="entry name" value="SCP2"/>
    <property type="match status" value="1"/>
</dbReference>
<proteinExistence type="predicted"/>
<gene>
    <name evidence="2" type="ORF">CRI94_12640</name>
</gene>
<dbReference type="Gene3D" id="3.30.1050.10">
    <property type="entry name" value="SCP2 sterol-binding domain"/>
    <property type="match status" value="1"/>
</dbReference>
<dbReference type="PANTHER" id="PTHR10094:SF25">
    <property type="entry name" value="SCP2 STEROL-BINDING DOMAIN-CONTAINING PROTEIN 1"/>
    <property type="match status" value="1"/>
</dbReference>
<evidence type="ECO:0000313" key="3">
    <source>
        <dbReference type="Proteomes" id="UP000220102"/>
    </source>
</evidence>
<organism evidence="2 3">
    <name type="scientific">Longibacter salinarum</name>
    <dbReference type="NCBI Taxonomy" id="1850348"/>
    <lineage>
        <taxon>Bacteria</taxon>
        <taxon>Pseudomonadati</taxon>
        <taxon>Rhodothermota</taxon>
        <taxon>Rhodothermia</taxon>
        <taxon>Rhodothermales</taxon>
        <taxon>Salisaetaceae</taxon>
        <taxon>Longibacter</taxon>
    </lineage>
</organism>
<feature type="domain" description="SCP2" evidence="1">
    <location>
        <begin position="17"/>
        <end position="108"/>
    </location>
</feature>
<dbReference type="EMBL" id="PDEQ01000006">
    <property type="protein sequence ID" value="PEN12846.1"/>
    <property type="molecule type" value="Genomic_DNA"/>
</dbReference>
<dbReference type="InterPro" id="IPR003033">
    <property type="entry name" value="SCP2_sterol-bd_dom"/>
</dbReference>
<dbReference type="GO" id="GO:0005829">
    <property type="term" value="C:cytosol"/>
    <property type="evidence" value="ECO:0007669"/>
    <property type="project" value="TreeGrafter"/>
</dbReference>
<dbReference type="PANTHER" id="PTHR10094">
    <property type="entry name" value="STEROL CARRIER PROTEIN 2 SCP-2 FAMILY PROTEIN"/>
    <property type="match status" value="1"/>
</dbReference>
<dbReference type="AlphaFoldDB" id="A0A2A8CW20"/>
<evidence type="ECO:0000313" key="2">
    <source>
        <dbReference type="EMBL" id="PEN12846.1"/>
    </source>
</evidence>
<dbReference type="InterPro" id="IPR036527">
    <property type="entry name" value="SCP2_sterol-bd_dom_sf"/>
</dbReference>
<dbReference type="SUPFAM" id="SSF55718">
    <property type="entry name" value="SCP-like"/>
    <property type="match status" value="1"/>
</dbReference>
<comment type="caution">
    <text evidence="2">The sequence shown here is derived from an EMBL/GenBank/DDBJ whole genome shotgun (WGS) entry which is preliminary data.</text>
</comment>
<name>A0A2A8CW20_9BACT</name>
<dbReference type="OrthoDB" id="9804656at2"/>
<keyword evidence="3" id="KW-1185">Reference proteome</keyword>
<evidence type="ECO:0000259" key="1">
    <source>
        <dbReference type="Pfam" id="PF02036"/>
    </source>
</evidence>
<dbReference type="Proteomes" id="UP000220102">
    <property type="component" value="Unassembled WGS sequence"/>
</dbReference>
<accession>A0A2A8CW20</accession>
<sequence length="109" mass="11965">MPAFSTVPELLELYPNAFNPEAAKGMDGVVQLDISGEKGGTYYLEIADQSLDIEEGRHADPEVTIKTTAQHWLDIHRGEANPMSLMMQGEMSVSGSMAMATKFQNLFDV</sequence>
<reference evidence="2 3" key="1">
    <citation type="submission" date="2017-10" db="EMBL/GenBank/DDBJ databases">
        <title>Draft genome of Longibacter Salinarum.</title>
        <authorList>
            <person name="Goh K.M."/>
            <person name="Shamsir M.S."/>
            <person name="Lim S.W."/>
        </authorList>
    </citation>
    <scope>NUCLEOTIDE SEQUENCE [LARGE SCALE GENOMIC DNA]</scope>
    <source>
        <strain evidence="2 3">KCTC 52045</strain>
    </source>
</reference>
<protein>
    <submittedName>
        <fullName evidence="2">Sterol-binding protein</fullName>
    </submittedName>
</protein>
<dbReference type="RefSeq" id="WP_098076275.1">
    <property type="nucleotide sequence ID" value="NZ_PDEQ01000006.1"/>
</dbReference>